<evidence type="ECO:0000256" key="1">
    <source>
        <dbReference type="SAM" id="MobiDB-lite"/>
    </source>
</evidence>
<feature type="compositionally biased region" description="Polar residues" evidence="1">
    <location>
        <begin position="1"/>
        <end position="18"/>
    </location>
</feature>
<dbReference type="Proteomes" id="UP000887574">
    <property type="component" value="Unplaced"/>
</dbReference>
<dbReference type="Gene3D" id="1.10.10.60">
    <property type="entry name" value="Homeodomain-like"/>
    <property type="match status" value="1"/>
</dbReference>
<dbReference type="WBParaSite" id="jg4499">
    <property type="protein sequence ID" value="jg4499"/>
    <property type="gene ID" value="jg4499"/>
</dbReference>
<reference evidence="3" key="1">
    <citation type="submission" date="2022-11" db="UniProtKB">
        <authorList>
            <consortium name="WormBaseParasite"/>
        </authorList>
    </citation>
    <scope>IDENTIFICATION</scope>
</reference>
<organism evidence="2 3">
    <name type="scientific">Ditylenchus dipsaci</name>
    <dbReference type="NCBI Taxonomy" id="166011"/>
    <lineage>
        <taxon>Eukaryota</taxon>
        <taxon>Metazoa</taxon>
        <taxon>Ecdysozoa</taxon>
        <taxon>Nematoda</taxon>
        <taxon>Chromadorea</taxon>
        <taxon>Rhabditida</taxon>
        <taxon>Tylenchina</taxon>
        <taxon>Tylenchomorpha</taxon>
        <taxon>Sphaerularioidea</taxon>
        <taxon>Anguinidae</taxon>
        <taxon>Anguininae</taxon>
        <taxon>Ditylenchus</taxon>
    </lineage>
</organism>
<sequence>MDTTSVLSRLPSTASSVDGQPHRTIDLLSPPESSPPTPSSSTSTIYPNEYASSSVVRRSSIKKPSIKYICRTGPPETAHTILRAGPKTNEDFIVPGHGMEASDFEGLPWTCTEDYRLLLAVTQEHKLTSELIAQNDGILVNWDFVACCVNQNAYHYRSPRQCCLRYRNVILRQSEDVTPIDTPSSYKRSRRTSSSSSSCLDNNNFSSSSSADGVTTQPHPPPSTLMVEAMAKACAYRKQLAYIPSMRPPPQQQLYSLNGTLPVYQLHRMQELGWTVTRWCVLRPAA</sequence>
<evidence type="ECO:0000313" key="2">
    <source>
        <dbReference type="Proteomes" id="UP000887574"/>
    </source>
</evidence>
<dbReference type="AlphaFoldDB" id="A0A915EA63"/>
<feature type="compositionally biased region" description="Low complexity" evidence="1">
    <location>
        <begin position="192"/>
        <end position="210"/>
    </location>
</feature>
<accession>A0A915EA63</accession>
<name>A0A915EA63_9BILA</name>
<keyword evidence="2" id="KW-1185">Reference proteome</keyword>
<evidence type="ECO:0000313" key="3">
    <source>
        <dbReference type="WBParaSite" id="jg4499"/>
    </source>
</evidence>
<protein>
    <submittedName>
        <fullName evidence="3">Myb-like domain-containing protein</fullName>
    </submittedName>
</protein>
<proteinExistence type="predicted"/>
<feature type="region of interest" description="Disordered" evidence="1">
    <location>
        <begin position="179"/>
        <end position="222"/>
    </location>
</feature>
<feature type="region of interest" description="Disordered" evidence="1">
    <location>
        <begin position="1"/>
        <end position="46"/>
    </location>
</feature>